<gene>
    <name evidence="1" type="ORF">DSL92_00070</name>
</gene>
<proteinExistence type="predicted"/>
<dbReference type="EMBL" id="RXHI01000001">
    <property type="protein sequence ID" value="RUA23238.1"/>
    <property type="molecule type" value="Genomic_DNA"/>
</dbReference>
<organism evidence="1">
    <name type="scientific">Billgrantia gudaonensis</name>
    <dbReference type="NCBI Taxonomy" id="376427"/>
    <lineage>
        <taxon>Bacteria</taxon>
        <taxon>Pseudomonadati</taxon>
        <taxon>Pseudomonadota</taxon>
        <taxon>Gammaproteobacteria</taxon>
        <taxon>Oceanospirillales</taxon>
        <taxon>Halomonadaceae</taxon>
        <taxon>Billgrantia</taxon>
    </lineage>
</organism>
<evidence type="ECO:0000313" key="1">
    <source>
        <dbReference type="EMBL" id="RUA23238.1"/>
    </source>
</evidence>
<comment type="caution">
    <text evidence="1">The sequence shown here is derived from an EMBL/GenBank/DDBJ whole genome shotgun (WGS) entry which is preliminary data.</text>
</comment>
<reference evidence="1" key="1">
    <citation type="submission" date="2018-12" db="EMBL/GenBank/DDBJ databases">
        <authorList>
            <person name="Jadhav K."/>
            <person name="Kushwaha B."/>
            <person name="Jadhav I."/>
        </authorList>
    </citation>
    <scope>NUCLEOTIDE SEQUENCE [LARGE SCALE GENOMIC DNA]</scope>
    <source>
        <strain evidence="1">SBS 10</strain>
    </source>
</reference>
<evidence type="ECO:0008006" key="2">
    <source>
        <dbReference type="Google" id="ProtNLM"/>
    </source>
</evidence>
<accession>A0A3S0NFB5</accession>
<dbReference type="AlphaFoldDB" id="A0A3S0NFB5"/>
<protein>
    <recommendedName>
        <fullName evidence="2">LysR substrate-binding domain-containing protein</fullName>
    </recommendedName>
</protein>
<name>A0A3S0NFB5_9GAMM</name>
<sequence>MAAQACRPGHPLSTRYRLAGGRLLPGAAREEVTWCCATGRPPLRRRTRHRDFPFPPAGPERLIPVSLPEANGRPRFALDGASRLPLIAYHPRGLIDAAIRAHLARLGEAPEFSILNESIQSGNIRELVVRWATVAGFPSAAFVTPSTPVWPAGGTLAGTSGDSPLSSCR</sequence>